<proteinExistence type="predicted"/>
<reference evidence="2" key="2">
    <citation type="submission" date="2013-04" db="EMBL/GenBank/DDBJ databases">
        <title>Genomic mechanisms accounting for the adaptation to parasitism in nematode-trapping fungi.</title>
        <authorList>
            <person name="Ahren D.G."/>
        </authorList>
    </citation>
    <scope>NUCLEOTIDE SEQUENCE [LARGE SCALE GENOMIC DNA]</scope>
    <source>
        <strain evidence="2">CBS 200.50</strain>
    </source>
</reference>
<dbReference type="Proteomes" id="UP000015100">
    <property type="component" value="Unassembled WGS sequence"/>
</dbReference>
<dbReference type="AlphaFoldDB" id="S8AQG3"/>
<sequence>MPPRRAERPAGAPDIKRAERLVPRLQTLLDAIKAHQKYRDTLPNQDSPADPLAKALFFLHDFAARTHAIMSGVMLATNRATAFMQYYTARVAQMGMGDRLPSRPPNGYTSADAEVDEVIMTETEFDPRLVMDNAQRSGMKLLFDQEIGDWLEAEELNTMAKIYAAGSERCTMVALLCQDGTMLAEMVETKDQFDLGEGIKSAGAALLQ</sequence>
<protein>
    <submittedName>
        <fullName evidence="1">Uncharacterized protein</fullName>
    </submittedName>
</protein>
<dbReference type="EMBL" id="AQGS01000023">
    <property type="protein sequence ID" value="EPS45109.1"/>
    <property type="molecule type" value="Genomic_DNA"/>
</dbReference>
<keyword evidence="2" id="KW-1185">Reference proteome</keyword>
<evidence type="ECO:0000313" key="2">
    <source>
        <dbReference type="Proteomes" id="UP000015100"/>
    </source>
</evidence>
<organism evidence="1 2">
    <name type="scientific">Dactylellina haptotyla (strain CBS 200.50)</name>
    <name type="common">Nematode-trapping fungus</name>
    <name type="synonym">Monacrosporium haptotylum</name>
    <dbReference type="NCBI Taxonomy" id="1284197"/>
    <lineage>
        <taxon>Eukaryota</taxon>
        <taxon>Fungi</taxon>
        <taxon>Dikarya</taxon>
        <taxon>Ascomycota</taxon>
        <taxon>Pezizomycotina</taxon>
        <taxon>Orbiliomycetes</taxon>
        <taxon>Orbiliales</taxon>
        <taxon>Orbiliaceae</taxon>
        <taxon>Dactylellina</taxon>
    </lineage>
</organism>
<evidence type="ECO:0000313" key="1">
    <source>
        <dbReference type="EMBL" id="EPS45109.1"/>
    </source>
</evidence>
<gene>
    <name evidence="1" type="ORF">H072_895</name>
</gene>
<dbReference type="HOGENOM" id="CLU_1320852_0_0_1"/>
<name>S8AQG3_DACHA</name>
<dbReference type="OrthoDB" id="5410614at2759"/>
<accession>S8AQG3</accession>
<reference evidence="1 2" key="1">
    <citation type="journal article" date="2013" name="PLoS Genet.">
        <title>Genomic mechanisms accounting for the adaptation to parasitism in nematode-trapping fungi.</title>
        <authorList>
            <person name="Meerupati T."/>
            <person name="Andersson K.M."/>
            <person name="Friman E."/>
            <person name="Kumar D."/>
            <person name="Tunlid A."/>
            <person name="Ahren D."/>
        </authorList>
    </citation>
    <scope>NUCLEOTIDE SEQUENCE [LARGE SCALE GENOMIC DNA]</scope>
    <source>
        <strain evidence="1 2">CBS 200.50</strain>
    </source>
</reference>
<comment type="caution">
    <text evidence="1">The sequence shown here is derived from an EMBL/GenBank/DDBJ whole genome shotgun (WGS) entry which is preliminary data.</text>
</comment>